<keyword evidence="3" id="KW-0804">Transcription</keyword>
<dbReference type="Gene3D" id="1.10.10.10">
    <property type="entry name" value="Winged helix-like DNA-binding domain superfamily/Winged helix DNA-binding domain"/>
    <property type="match status" value="1"/>
</dbReference>
<evidence type="ECO:0000256" key="1">
    <source>
        <dbReference type="ARBA" id="ARBA00023015"/>
    </source>
</evidence>
<keyword evidence="2" id="KW-0238">DNA-binding</keyword>
<comment type="caution">
    <text evidence="5">The sequence shown here is derived from an EMBL/GenBank/DDBJ whole genome shotgun (WGS) entry which is preliminary data.</text>
</comment>
<dbReference type="AlphaFoldDB" id="A0A430ASU1"/>
<accession>A0A430ASU1</accession>
<dbReference type="OrthoDB" id="9798651at2"/>
<dbReference type="GeneID" id="95579266"/>
<dbReference type="Proteomes" id="UP000288028">
    <property type="component" value="Unassembled WGS sequence"/>
</dbReference>
<evidence type="ECO:0000259" key="4">
    <source>
        <dbReference type="PROSITE" id="PS51000"/>
    </source>
</evidence>
<evidence type="ECO:0000256" key="3">
    <source>
        <dbReference type="ARBA" id="ARBA00023163"/>
    </source>
</evidence>
<dbReference type="Pfam" id="PF00455">
    <property type="entry name" value="DeoRC"/>
    <property type="match status" value="1"/>
</dbReference>
<proteinExistence type="predicted"/>
<sequence length="254" mass="28604">MIKYDRLNAILTLLEKNGSVKVTDLSLMLGVTEETIRKDLDTLENEKKLKRVRGGAFMPNIKDKEVPVPLRESMYMEEKEVMAKLAIDLIEDSDSIALDSSTTCLAIANQLLDTQLKITVITNSLDIFNCLKGNPRIDLIGIGGNFRRVSHSFVGANAQSDIARYLIDKSFISSSGLSLGIGPTDNSEVESLVRKQFMIQSKQTILVVDHTKFDFRTIHLISDFSKIQTVITDQQPINDEWLSFFEEANIRLIY</sequence>
<dbReference type="InterPro" id="IPR050313">
    <property type="entry name" value="Carb_Metab_HTH_regulators"/>
</dbReference>
<dbReference type="EMBL" id="NGKB01000015">
    <property type="protein sequence ID" value="RSU11114.1"/>
    <property type="molecule type" value="Genomic_DNA"/>
</dbReference>
<reference evidence="5 6" key="1">
    <citation type="submission" date="2017-05" db="EMBL/GenBank/DDBJ databases">
        <title>Vagococcus spp. assemblies.</title>
        <authorList>
            <person name="Gulvik C.A."/>
        </authorList>
    </citation>
    <scope>NUCLEOTIDE SEQUENCE [LARGE SCALE GENOMIC DNA]</scope>
    <source>
        <strain evidence="5 6">SS1714</strain>
    </source>
</reference>
<evidence type="ECO:0000313" key="5">
    <source>
        <dbReference type="EMBL" id="RSU11114.1"/>
    </source>
</evidence>
<dbReference type="GO" id="GO:0003677">
    <property type="term" value="F:DNA binding"/>
    <property type="evidence" value="ECO:0007669"/>
    <property type="project" value="UniProtKB-KW"/>
</dbReference>
<evidence type="ECO:0000313" key="6">
    <source>
        <dbReference type="Proteomes" id="UP000288028"/>
    </source>
</evidence>
<protein>
    <recommendedName>
        <fullName evidence="4">HTH deoR-type domain-containing protein</fullName>
    </recommendedName>
</protein>
<dbReference type="SMART" id="SM01134">
    <property type="entry name" value="DeoRC"/>
    <property type="match status" value="1"/>
</dbReference>
<dbReference type="PROSITE" id="PS51000">
    <property type="entry name" value="HTH_DEOR_2"/>
    <property type="match status" value="1"/>
</dbReference>
<keyword evidence="1" id="KW-0805">Transcription regulation</keyword>
<dbReference type="InterPro" id="IPR037171">
    <property type="entry name" value="NagB/RpiA_transferase-like"/>
</dbReference>
<feature type="domain" description="HTH deoR-type" evidence="4">
    <location>
        <begin position="3"/>
        <end position="58"/>
    </location>
</feature>
<gene>
    <name evidence="5" type="ORF">CBF28_12750</name>
</gene>
<dbReference type="InterPro" id="IPR036388">
    <property type="entry name" value="WH-like_DNA-bd_sf"/>
</dbReference>
<dbReference type="InterPro" id="IPR036390">
    <property type="entry name" value="WH_DNA-bd_sf"/>
</dbReference>
<dbReference type="InterPro" id="IPR001034">
    <property type="entry name" value="DeoR_HTH"/>
</dbReference>
<name>A0A430ASU1_9ENTE</name>
<dbReference type="Pfam" id="PF08220">
    <property type="entry name" value="HTH_DeoR"/>
    <property type="match status" value="1"/>
</dbReference>
<dbReference type="PANTHER" id="PTHR30363">
    <property type="entry name" value="HTH-TYPE TRANSCRIPTIONAL REGULATOR SRLR-RELATED"/>
    <property type="match status" value="1"/>
</dbReference>
<dbReference type="InterPro" id="IPR018356">
    <property type="entry name" value="Tscrpt_reg_HTH_DeoR_CS"/>
</dbReference>
<dbReference type="RefSeq" id="WP_126795874.1">
    <property type="nucleotide sequence ID" value="NZ_CP060720.1"/>
</dbReference>
<dbReference type="SUPFAM" id="SSF100950">
    <property type="entry name" value="NagB/RpiA/CoA transferase-like"/>
    <property type="match status" value="1"/>
</dbReference>
<organism evidence="5 6">
    <name type="scientific">Vagococcus carniphilus</name>
    <dbReference type="NCBI Taxonomy" id="218144"/>
    <lineage>
        <taxon>Bacteria</taxon>
        <taxon>Bacillati</taxon>
        <taxon>Bacillota</taxon>
        <taxon>Bacilli</taxon>
        <taxon>Lactobacillales</taxon>
        <taxon>Enterococcaceae</taxon>
        <taxon>Vagococcus</taxon>
    </lineage>
</organism>
<dbReference type="GO" id="GO:0003700">
    <property type="term" value="F:DNA-binding transcription factor activity"/>
    <property type="evidence" value="ECO:0007669"/>
    <property type="project" value="InterPro"/>
</dbReference>
<dbReference type="SUPFAM" id="SSF46785">
    <property type="entry name" value="Winged helix' DNA-binding domain"/>
    <property type="match status" value="1"/>
</dbReference>
<keyword evidence="6" id="KW-1185">Reference proteome</keyword>
<dbReference type="PROSITE" id="PS00894">
    <property type="entry name" value="HTH_DEOR_1"/>
    <property type="match status" value="1"/>
</dbReference>
<dbReference type="SMART" id="SM00420">
    <property type="entry name" value="HTH_DEOR"/>
    <property type="match status" value="1"/>
</dbReference>
<dbReference type="InterPro" id="IPR014036">
    <property type="entry name" value="DeoR-like_C"/>
</dbReference>
<evidence type="ECO:0000256" key="2">
    <source>
        <dbReference type="ARBA" id="ARBA00023125"/>
    </source>
</evidence>
<dbReference type="PANTHER" id="PTHR30363:SF44">
    <property type="entry name" value="AGA OPERON TRANSCRIPTIONAL REPRESSOR-RELATED"/>
    <property type="match status" value="1"/>
</dbReference>